<name>A0AAV1TI24_9STRA</name>
<organism evidence="3 4">
    <name type="scientific">Peronospora matthiolae</name>
    <dbReference type="NCBI Taxonomy" id="2874970"/>
    <lineage>
        <taxon>Eukaryota</taxon>
        <taxon>Sar</taxon>
        <taxon>Stramenopiles</taxon>
        <taxon>Oomycota</taxon>
        <taxon>Peronosporomycetes</taxon>
        <taxon>Peronosporales</taxon>
        <taxon>Peronosporaceae</taxon>
        <taxon>Peronospora</taxon>
    </lineage>
</organism>
<accession>A0AAV1TI24</accession>
<evidence type="ECO:0000259" key="2">
    <source>
        <dbReference type="Pfam" id="PF22936"/>
    </source>
</evidence>
<dbReference type="Pfam" id="PF22936">
    <property type="entry name" value="Pol_BBD"/>
    <property type="match status" value="1"/>
</dbReference>
<feature type="region of interest" description="Disordered" evidence="1">
    <location>
        <begin position="43"/>
        <end position="72"/>
    </location>
</feature>
<feature type="compositionally biased region" description="Basic and acidic residues" evidence="1">
    <location>
        <begin position="43"/>
        <end position="53"/>
    </location>
</feature>
<feature type="domain" description="Retrovirus-related Pol polyprotein from transposon TNT 1-94-like beta-barrel" evidence="2">
    <location>
        <begin position="102"/>
        <end position="181"/>
    </location>
</feature>
<gene>
    <name evidence="3" type="ORF">PM001_LOCUS7070</name>
</gene>
<proteinExistence type="predicted"/>
<reference evidence="3" key="1">
    <citation type="submission" date="2024-01" db="EMBL/GenBank/DDBJ databases">
        <authorList>
            <person name="Webb A."/>
        </authorList>
    </citation>
    <scope>NUCLEOTIDE SEQUENCE</scope>
    <source>
        <strain evidence="3">Pm1</strain>
    </source>
</reference>
<dbReference type="Proteomes" id="UP001162060">
    <property type="component" value="Unassembled WGS sequence"/>
</dbReference>
<dbReference type="InterPro" id="IPR054722">
    <property type="entry name" value="PolX-like_BBD"/>
</dbReference>
<evidence type="ECO:0000313" key="3">
    <source>
        <dbReference type="EMBL" id="CAK7921272.1"/>
    </source>
</evidence>
<dbReference type="AlphaFoldDB" id="A0AAV1TI24"/>
<sequence>MEMSSAEPRKQDVVRVLTNERAERQGEKGTATATTVGHTVDRYWTKQKNEGRGARRGGNGRGRGANNVQWGHHDEGNGYDRVAFAVSFECGVSTSKDVSGMWAVDSGATHHVCHEKTKFASLVVRNEAELLVADGYKVAIKDVGTIIENVFLTNGEEREIEIKNALHVPSMSKNLHQCHRLTGMTSPSRV</sequence>
<evidence type="ECO:0000313" key="4">
    <source>
        <dbReference type="Proteomes" id="UP001162060"/>
    </source>
</evidence>
<comment type="caution">
    <text evidence="3">The sequence shown here is derived from an EMBL/GenBank/DDBJ whole genome shotgun (WGS) entry which is preliminary data.</text>
</comment>
<dbReference type="EMBL" id="CAKLBY020000054">
    <property type="protein sequence ID" value="CAK7921272.1"/>
    <property type="molecule type" value="Genomic_DNA"/>
</dbReference>
<protein>
    <recommendedName>
        <fullName evidence="2">Retrovirus-related Pol polyprotein from transposon TNT 1-94-like beta-barrel domain-containing protein</fullName>
    </recommendedName>
</protein>
<evidence type="ECO:0000256" key="1">
    <source>
        <dbReference type="SAM" id="MobiDB-lite"/>
    </source>
</evidence>